<accession>A0A9Q9BAX1</accession>
<reference evidence="2" key="1">
    <citation type="submission" date="2022-06" db="EMBL/GenBank/DDBJ databases">
        <title>Complete genome sequences of two strains of the flax pathogen Septoria linicola.</title>
        <authorList>
            <person name="Lapalu N."/>
            <person name="Simon A."/>
            <person name="Demenou B."/>
            <person name="Paumier D."/>
            <person name="Guillot M.-P."/>
            <person name="Gout L."/>
            <person name="Valade R."/>
        </authorList>
    </citation>
    <scope>NUCLEOTIDE SEQUENCE</scope>
    <source>
        <strain evidence="2">SE15195</strain>
    </source>
</reference>
<sequence length="148" mass="16684">MKPSDKFNRTGLEAYPQRRLKRRQQSIVLSPKSTARQIDILSQNQDVPSINIVPPSPDLTPYDRSGPGAARQRRVDRELLHPADNGRRQYHKAHRCWVERIDSPGTIDTRARRNAISSKSGRQNPGETLKGRLREAVDLSRASIGLVG</sequence>
<dbReference type="Proteomes" id="UP001056384">
    <property type="component" value="Chromosome 12"/>
</dbReference>
<evidence type="ECO:0000313" key="3">
    <source>
        <dbReference type="Proteomes" id="UP001056384"/>
    </source>
</evidence>
<evidence type="ECO:0000313" key="2">
    <source>
        <dbReference type="EMBL" id="USW59576.1"/>
    </source>
</evidence>
<name>A0A9Q9BAX1_9PEZI</name>
<feature type="compositionally biased region" description="Polar residues" evidence="1">
    <location>
        <begin position="115"/>
        <end position="126"/>
    </location>
</feature>
<feature type="compositionally biased region" description="Basic and acidic residues" evidence="1">
    <location>
        <begin position="73"/>
        <end position="87"/>
    </location>
</feature>
<dbReference type="EMBL" id="CP099429">
    <property type="protein sequence ID" value="USW59576.1"/>
    <property type="molecule type" value="Genomic_DNA"/>
</dbReference>
<feature type="region of interest" description="Disordered" evidence="1">
    <location>
        <begin position="107"/>
        <end position="127"/>
    </location>
</feature>
<feature type="region of interest" description="Disordered" evidence="1">
    <location>
        <begin position="46"/>
        <end position="91"/>
    </location>
</feature>
<keyword evidence="3" id="KW-1185">Reference proteome</keyword>
<dbReference type="AlphaFoldDB" id="A0A9Q9BAX1"/>
<protein>
    <submittedName>
        <fullName evidence="2">Uncharacterized protein</fullName>
    </submittedName>
</protein>
<gene>
    <name evidence="2" type="ORF">Slin15195_G128950</name>
</gene>
<proteinExistence type="predicted"/>
<evidence type="ECO:0000256" key="1">
    <source>
        <dbReference type="SAM" id="MobiDB-lite"/>
    </source>
</evidence>
<organism evidence="2 3">
    <name type="scientific">Septoria linicola</name>
    <dbReference type="NCBI Taxonomy" id="215465"/>
    <lineage>
        <taxon>Eukaryota</taxon>
        <taxon>Fungi</taxon>
        <taxon>Dikarya</taxon>
        <taxon>Ascomycota</taxon>
        <taxon>Pezizomycotina</taxon>
        <taxon>Dothideomycetes</taxon>
        <taxon>Dothideomycetidae</taxon>
        <taxon>Mycosphaerellales</taxon>
        <taxon>Mycosphaerellaceae</taxon>
        <taxon>Septoria</taxon>
    </lineage>
</organism>